<evidence type="ECO:0000256" key="2">
    <source>
        <dbReference type="ARBA" id="ARBA00022475"/>
    </source>
</evidence>
<evidence type="ECO:0000313" key="14">
    <source>
        <dbReference type="EMBL" id="SDK56203.1"/>
    </source>
</evidence>
<evidence type="ECO:0000256" key="10">
    <source>
        <dbReference type="SAM" id="Phobius"/>
    </source>
</evidence>
<evidence type="ECO:0000256" key="7">
    <source>
        <dbReference type="ARBA" id="ARBA00023224"/>
    </source>
</evidence>
<dbReference type="SMART" id="SM00283">
    <property type="entry name" value="MA"/>
    <property type="match status" value="1"/>
</dbReference>
<proteinExistence type="inferred from homology"/>
<evidence type="ECO:0000256" key="8">
    <source>
        <dbReference type="ARBA" id="ARBA00029447"/>
    </source>
</evidence>
<keyword evidence="3" id="KW-0145">Chemotaxis</keyword>
<dbReference type="GO" id="GO:0005886">
    <property type="term" value="C:plasma membrane"/>
    <property type="evidence" value="ECO:0007669"/>
    <property type="project" value="UniProtKB-SubCell"/>
</dbReference>
<dbReference type="RefSeq" id="WP_092158476.1">
    <property type="nucleotide sequence ID" value="NZ_FNGA01000001.1"/>
</dbReference>
<dbReference type="CDD" id="cd12914">
    <property type="entry name" value="PDC1_DGC_like"/>
    <property type="match status" value="1"/>
</dbReference>
<dbReference type="PANTHER" id="PTHR32089">
    <property type="entry name" value="METHYL-ACCEPTING CHEMOTAXIS PROTEIN MCPB"/>
    <property type="match status" value="1"/>
</dbReference>
<dbReference type="InterPro" id="IPR035965">
    <property type="entry name" value="PAS-like_dom_sf"/>
</dbReference>
<accession>A0A1G9CX53</accession>
<name>A0A1G9CX53_9BACT</name>
<evidence type="ECO:0000313" key="15">
    <source>
        <dbReference type="Proteomes" id="UP000199053"/>
    </source>
</evidence>
<organism evidence="14 15">
    <name type="scientific">Maridesulfovibrio ferrireducens</name>
    <dbReference type="NCBI Taxonomy" id="246191"/>
    <lineage>
        <taxon>Bacteria</taxon>
        <taxon>Pseudomonadati</taxon>
        <taxon>Thermodesulfobacteriota</taxon>
        <taxon>Desulfovibrionia</taxon>
        <taxon>Desulfovibrionales</taxon>
        <taxon>Desulfovibrionaceae</taxon>
        <taxon>Maridesulfovibrio</taxon>
    </lineage>
</organism>
<protein>
    <submittedName>
        <fullName evidence="14">Methyl-accepting chemotaxis sensory transducer with Pas/Pac sensor /methyl-accepting chemotaxis sensory transducer with Cache sensor</fullName>
    </submittedName>
</protein>
<dbReference type="InterPro" id="IPR003660">
    <property type="entry name" value="HAMP_dom"/>
</dbReference>
<keyword evidence="4 10" id="KW-0812">Transmembrane</keyword>
<dbReference type="InterPro" id="IPR033479">
    <property type="entry name" value="dCache_1"/>
</dbReference>
<feature type="transmembrane region" description="Helical" evidence="10">
    <location>
        <begin position="285"/>
        <end position="303"/>
    </location>
</feature>
<keyword evidence="6 10" id="KW-0472">Membrane</keyword>
<dbReference type="STRING" id="246191.SAMN05660337_0825"/>
<dbReference type="PROSITE" id="PS50113">
    <property type="entry name" value="PAC"/>
    <property type="match status" value="1"/>
</dbReference>
<dbReference type="Pfam" id="PF02743">
    <property type="entry name" value="dCache_1"/>
    <property type="match status" value="1"/>
</dbReference>
<dbReference type="OrthoDB" id="9816383at2"/>
<evidence type="ECO:0000256" key="9">
    <source>
        <dbReference type="PROSITE-ProRule" id="PRU00284"/>
    </source>
</evidence>
<dbReference type="PROSITE" id="PS50111">
    <property type="entry name" value="CHEMOTAXIS_TRANSDUC_2"/>
    <property type="match status" value="1"/>
</dbReference>
<dbReference type="InterPro" id="IPR000700">
    <property type="entry name" value="PAS-assoc_C"/>
</dbReference>
<evidence type="ECO:0000256" key="1">
    <source>
        <dbReference type="ARBA" id="ARBA00004651"/>
    </source>
</evidence>
<dbReference type="AlphaFoldDB" id="A0A1G9CX53"/>
<dbReference type="Pfam" id="PF00015">
    <property type="entry name" value="MCPsignal"/>
    <property type="match status" value="1"/>
</dbReference>
<dbReference type="CDD" id="cd12912">
    <property type="entry name" value="PDC2_MCP_like"/>
    <property type="match status" value="1"/>
</dbReference>
<dbReference type="InterPro" id="IPR000014">
    <property type="entry name" value="PAS"/>
</dbReference>
<dbReference type="PROSITE" id="PS50885">
    <property type="entry name" value="HAMP"/>
    <property type="match status" value="1"/>
</dbReference>
<dbReference type="InterPro" id="IPR004089">
    <property type="entry name" value="MCPsignal_dom"/>
</dbReference>
<feature type="domain" description="HAMP" evidence="13">
    <location>
        <begin position="307"/>
        <end position="359"/>
    </location>
</feature>
<evidence type="ECO:0000259" key="11">
    <source>
        <dbReference type="PROSITE" id="PS50111"/>
    </source>
</evidence>
<keyword evidence="5 10" id="KW-1133">Transmembrane helix</keyword>
<dbReference type="Pfam" id="PF08448">
    <property type="entry name" value="PAS_4"/>
    <property type="match status" value="1"/>
</dbReference>
<dbReference type="GO" id="GO:0007165">
    <property type="term" value="P:signal transduction"/>
    <property type="evidence" value="ECO:0007669"/>
    <property type="project" value="UniProtKB-KW"/>
</dbReference>
<evidence type="ECO:0000259" key="12">
    <source>
        <dbReference type="PROSITE" id="PS50113"/>
    </source>
</evidence>
<keyword evidence="15" id="KW-1185">Reference proteome</keyword>
<comment type="similarity">
    <text evidence="8">Belongs to the methyl-accepting chemotaxis (MCP) protein family.</text>
</comment>
<dbReference type="Gene3D" id="3.30.450.20">
    <property type="entry name" value="PAS domain"/>
    <property type="match status" value="3"/>
</dbReference>
<comment type="subcellular location">
    <subcellularLocation>
        <location evidence="1">Cell membrane</location>
        <topology evidence="1">Multi-pass membrane protein</topology>
    </subcellularLocation>
</comment>
<gene>
    <name evidence="14" type="ORF">SAMN05660337_0825</name>
</gene>
<sequence length="770" mass="83230">MKVKSINTKLSILITAVVALSIAAFVVVVSSMTNSAVFDIQKQNMEVLNQKLVQEADRFVDLSLLDLKGYTNNQEYRRAFVDTYVRGGVVNSLRARIQDHGGMIAMAAFDKKGKVLYGLNSSGKDLTGLNVGDREYIRKILDGADSAISDVIKSKEDNKQVVMMAAPLKDMTGRLFGGFFIGLDWGKYSHELLDDISIGQNGYAYVLDGDGLIIGHKDDSLIGKNMSSHEFVRKSIASDSGFISYDWQGKEKVQSFRVVPLTGWVVCMSAYVSDLTQAAIHERNILIVMGFVMTILLVGVIVFSTRKQVIIPMALIRDFTHEIGQGNFKAELEGVFTCELLELADNVKHMVAELKNKLGFSEGVLKGMTIPCIVADPHEKTLFLNQEFLDLAGQSGSPKDYLGKSVGHVLYGEPSRVTIAGKAIAENRAFINVEVDIKGAGGAVFSTQVNTTPLFDLDGQSIGTFTMIVDMTSIKKQQRMIEEKNIVISEAAASATDISNQVASFSEALSAQIEQSSKGAEEQSFMASEAATAMDEMNSTVFEVAKNASTAADLADESQKRALDGENMVVKAVKTITDVRDLSEVLRKDMAELGTQAEGIGNIMGVITDIADQTNLLALNAAIEAARAGEAGRGFAVVADEVRKLAEKTMTATTEVGSYISQIQNSTRKNIVSAEKSTESILEVTDLVNQSGDILKEIVTSISETSDQVRGIATASEEQSAASEEISRSTSQINTIAGETSQAMTESAEAVSRMTVLAQELNTTIARMQD</sequence>
<dbReference type="Gene3D" id="1.10.287.950">
    <property type="entry name" value="Methyl-accepting chemotaxis protein"/>
    <property type="match status" value="1"/>
</dbReference>
<dbReference type="SUPFAM" id="SSF58104">
    <property type="entry name" value="Methyl-accepting chemotaxis protein (MCP) signaling domain"/>
    <property type="match status" value="1"/>
</dbReference>
<reference evidence="15" key="1">
    <citation type="submission" date="2016-10" db="EMBL/GenBank/DDBJ databases">
        <authorList>
            <person name="Varghese N."/>
            <person name="Submissions S."/>
        </authorList>
    </citation>
    <scope>NUCLEOTIDE SEQUENCE [LARGE SCALE GENOMIC DNA]</scope>
    <source>
        <strain evidence="15">DSM 16995</strain>
    </source>
</reference>
<dbReference type="CDD" id="cd00130">
    <property type="entry name" value="PAS"/>
    <property type="match status" value="1"/>
</dbReference>
<dbReference type="FunFam" id="1.10.287.950:FF:000001">
    <property type="entry name" value="Methyl-accepting chemotaxis sensory transducer"/>
    <property type="match status" value="1"/>
</dbReference>
<dbReference type="CDD" id="cd11386">
    <property type="entry name" value="MCP_signal"/>
    <property type="match status" value="1"/>
</dbReference>
<dbReference type="Proteomes" id="UP000199053">
    <property type="component" value="Unassembled WGS sequence"/>
</dbReference>
<dbReference type="InterPro" id="IPR013656">
    <property type="entry name" value="PAS_4"/>
</dbReference>
<keyword evidence="2" id="KW-1003">Cell membrane</keyword>
<feature type="domain" description="Methyl-accepting transducer" evidence="11">
    <location>
        <begin position="498"/>
        <end position="734"/>
    </location>
</feature>
<feature type="domain" description="PAC" evidence="12">
    <location>
        <begin position="431"/>
        <end position="483"/>
    </location>
</feature>
<dbReference type="EMBL" id="FNGA01000001">
    <property type="protein sequence ID" value="SDK56203.1"/>
    <property type="molecule type" value="Genomic_DNA"/>
</dbReference>
<evidence type="ECO:0000256" key="6">
    <source>
        <dbReference type="ARBA" id="ARBA00023136"/>
    </source>
</evidence>
<evidence type="ECO:0000256" key="3">
    <source>
        <dbReference type="ARBA" id="ARBA00022500"/>
    </source>
</evidence>
<keyword evidence="7 9" id="KW-0807">Transducer</keyword>
<dbReference type="GO" id="GO:0006935">
    <property type="term" value="P:chemotaxis"/>
    <property type="evidence" value="ECO:0007669"/>
    <property type="project" value="UniProtKB-KW"/>
</dbReference>
<evidence type="ECO:0000256" key="4">
    <source>
        <dbReference type="ARBA" id="ARBA00022692"/>
    </source>
</evidence>
<evidence type="ECO:0000259" key="13">
    <source>
        <dbReference type="PROSITE" id="PS50885"/>
    </source>
</evidence>
<evidence type="ECO:0000256" key="5">
    <source>
        <dbReference type="ARBA" id="ARBA00022989"/>
    </source>
</evidence>
<dbReference type="PANTHER" id="PTHR32089:SF112">
    <property type="entry name" value="LYSOZYME-LIKE PROTEIN-RELATED"/>
    <property type="match status" value="1"/>
</dbReference>
<dbReference type="SUPFAM" id="SSF55785">
    <property type="entry name" value="PYP-like sensor domain (PAS domain)"/>
    <property type="match status" value="1"/>
</dbReference>